<reference evidence="2 3" key="1">
    <citation type="journal article" date="2014" name="Agronomy (Basel)">
        <title>A Draft Genome Sequence for Ensete ventricosum, the Drought-Tolerant Tree Against Hunger.</title>
        <authorList>
            <person name="Harrison J."/>
            <person name="Moore K.A."/>
            <person name="Paszkiewicz K."/>
            <person name="Jones T."/>
            <person name="Grant M."/>
            <person name="Ambacheew D."/>
            <person name="Muzemil S."/>
            <person name="Studholme D.J."/>
        </authorList>
    </citation>
    <scope>NUCLEOTIDE SEQUENCE [LARGE SCALE GENOMIC DNA]</scope>
</reference>
<feature type="compositionally biased region" description="Polar residues" evidence="1">
    <location>
        <begin position="144"/>
        <end position="157"/>
    </location>
</feature>
<evidence type="ECO:0000313" key="2">
    <source>
        <dbReference type="EMBL" id="RRT46705.1"/>
    </source>
</evidence>
<sequence>MGAVYHRGRSQIASTSESHRRDLIIQRYDQSDWRVGLLQCSHSLKGARQIRGQGRENCSENIEVLKQVVERDEEATMSPEGLSYPRAKRRLERRWTRMSTTVPQRRIYRLRRKGRRCKATDSRAMGSATPWYRKGGTSKDTQESTRINTTRSTPHQSQLLTSLSSMADQSLTTQQQRLRAVGEPRGVLQPKKKIEDPTKGEEMQRLQRLR</sequence>
<feature type="region of interest" description="Disordered" evidence="1">
    <location>
        <begin position="113"/>
        <end position="157"/>
    </location>
</feature>
<feature type="region of interest" description="Disordered" evidence="1">
    <location>
        <begin position="183"/>
        <end position="210"/>
    </location>
</feature>
<evidence type="ECO:0000313" key="3">
    <source>
        <dbReference type="Proteomes" id="UP000287651"/>
    </source>
</evidence>
<proteinExistence type="predicted"/>
<feature type="compositionally biased region" description="Basic and acidic residues" evidence="1">
    <location>
        <begin position="192"/>
        <end position="210"/>
    </location>
</feature>
<dbReference type="AlphaFoldDB" id="A0A426Y4L3"/>
<name>A0A426Y4L3_ENSVE</name>
<protein>
    <submittedName>
        <fullName evidence="2">Uncharacterized protein</fullName>
    </submittedName>
</protein>
<gene>
    <name evidence="2" type="ORF">B296_00031557</name>
</gene>
<comment type="caution">
    <text evidence="2">The sequence shown here is derived from an EMBL/GenBank/DDBJ whole genome shotgun (WGS) entry which is preliminary data.</text>
</comment>
<evidence type="ECO:0000256" key="1">
    <source>
        <dbReference type="SAM" id="MobiDB-lite"/>
    </source>
</evidence>
<organism evidence="2 3">
    <name type="scientific">Ensete ventricosum</name>
    <name type="common">Abyssinian banana</name>
    <name type="synonym">Musa ensete</name>
    <dbReference type="NCBI Taxonomy" id="4639"/>
    <lineage>
        <taxon>Eukaryota</taxon>
        <taxon>Viridiplantae</taxon>
        <taxon>Streptophyta</taxon>
        <taxon>Embryophyta</taxon>
        <taxon>Tracheophyta</taxon>
        <taxon>Spermatophyta</taxon>
        <taxon>Magnoliopsida</taxon>
        <taxon>Liliopsida</taxon>
        <taxon>Zingiberales</taxon>
        <taxon>Musaceae</taxon>
        <taxon>Ensete</taxon>
    </lineage>
</organism>
<dbReference type="EMBL" id="AMZH03015014">
    <property type="protein sequence ID" value="RRT46705.1"/>
    <property type="molecule type" value="Genomic_DNA"/>
</dbReference>
<dbReference type="Proteomes" id="UP000287651">
    <property type="component" value="Unassembled WGS sequence"/>
</dbReference>
<accession>A0A426Y4L3</accession>